<dbReference type="OrthoDB" id="1110633at2"/>
<dbReference type="RefSeq" id="WP_092435493.1">
    <property type="nucleotide sequence ID" value="NZ_FMYP01000006.1"/>
</dbReference>
<dbReference type="STRING" id="1640674.SAMN05216323_100641"/>
<organism evidence="1 2">
    <name type="scientific">Williamwhitmania taraxaci</name>
    <dbReference type="NCBI Taxonomy" id="1640674"/>
    <lineage>
        <taxon>Bacteria</taxon>
        <taxon>Pseudomonadati</taxon>
        <taxon>Bacteroidota</taxon>
        <taxon>Bacteroidia</taxon>
        <taxon>Bacteroidales</taxon>
        <taxon>Williamwhitmaniaceae</taxon>
        <taxon>Williamwhitmania</taxon>
    </lineage>
</organism>
<dbReference type="EMBL" id="FMYP01000006">
    <property type="protein sequence ID" value="SDB88528.1"/>
    <property type="molecule type" value="Genomic_DNA"/>
</dbReference>
<proteinExistence type="predicted"/>
<dbReference type="Proteomes" id="UP000199452">
    <property type="component" value="Unassembled WGS sequence"/>
</dbReference>
<dbReference type="AlphaFoldDB" id="A0A1G6H325"/>
<sequence length="644" mass="73672">MEEYFKILATALLWLLFPYLSLADNADTLRLRAGQTLVTAKGEKIIKVDTLVVMPDSVDFIVVNSGENKKNFFDKVGEKTENRRFLNQVYRRLVKSTEEATEPNREEVVSREEELSHYAGKPIRSIIYERQELFRVTKTDTAETSKRLKRIGNNLHVYTRRYILEKNTLLKKGDIFDPILVAENEQLLRSLSFISEARIWVFNTPSADSIDLCISTRDVWSKAFHLEVSDPEKGRVDLFDNNILGFGQEFQSSIYYNYTQNNNLGFKEIYTINNLWGKFINTTLSYQDAFDDRYISGSATRNFSATALKYAGGLSAIKRSRPYYSFDFDSTYIINSHTVDAWIGRTFVFNAKNKYASYRKQLALAARITRYGFTTTLPTDASYNLEFHKRTTTLGSISFSTQKFYQNRLVYGFGRTEDISQGLKLQLIGGYEVSKYTERTYVGATVSTGKLYAIGYNQIKVSFGSYLRNGNMEQGALRLDFNCFSNLWQLGIYRIRQFVNLNYTSGINQLYGEGESISLSGKDGVRGLSLPDINGNQRLNIAFETVLFTPYSPIDFKTALYAFADMGFIGQRHQSVFDGINYTGFGIGIRVRNENLVFRTLQIRLAFYPYLPVGAIPKYIDISGVTSSRFENFYPTPPTQIPLQ</sequence>
<evidence type="ECO:0000313" key="1">
    <source>
        <dbReference type="EMBL" id="SDB88528.1"/>
    </source>
</evidence>
<protein>
    <recommendedName>
        <fullName evidence="3">Outer membrane protein assembly factor BamA</fullName>
    </recommendedName>
</protein>
<accession>A0A1G6H325</accession>
<reference evidence="1 2" key="1">
    <citation type="submission" date="2016-09" db="EMBL/GenBank/DDBJ databases">
        <authorList>
            <person name="Capua I."/>
            <person name="De Benedictis P."/>
            <person name="Joannis T."/>
            <person name="Lombin L.H."/>
            <person name="Cattoli G."/>
        </authorList>
    </citation>
    <scope>NUCLEOTIDE SEQUENCE [LARGE SCALE GENOMIC DNA]</scope>
    <source>
        <strain evidence="1 2">A7P-90m</strain>
    </source>
</reference>
<evidence type="ECO:0008006" key="3">
    <source>
        <dbReference type="Google" id="ProtNLM"/>
    </source>
</evidence>
<keyword evidence="2" id="KW-1185">Reference proteome</keyword>
<evidence type="ECO:0000313" key="2">
    <source>
        <dbReference type="Proteomes" id="UP000199452"/>
    </source>
</evidence>
<gene>
    <name evidence="1" type="ORF">SAMN05216323_100641</name>
</gene>
<name>A0A1G6H325_9BACT</name>